<accession>A0A0K0F7G6</accession>
<reference evidence="1" key="1">
    <citation type="submission" date="2014-07" db="EMBL/GenBank/DDBJ databases">
        <authorList>
            <person name="Martin A.A"/>
            <person name="De Silva N."/>
        </authorList>
    </citation>
    <scope>NUCLEOTIDE SEQUENCE</scope>
</reference>
<dbReference type="Proteomes" id="UP000035680">
    <property type="component" value="Unassembled WGS sequence"/>
</dbReference>
<sequence length="258" mass="30260">MVVSDLLKQIFISRNNNKIDDLTLLQLEILLKQGYPVYIHTILRDDDTNMISVEVFSIHLTSIMENTKTLPNIFLKNALNSYLYFSQFNAWLVSKVIPVNIKHNSRISLQKTLSKDIKDCIVEKKCFPLTIIDNNVVKICVEYLEGNFPTDIISKYPIAEEIYFNSLAPENSVAIFGNNYRFYCDHLLIIEKKLLLKEFIERGINFAKMPTFSHVILYFNKHGKTICLFLLQKKKNKKMIDFRKHNYKNVLRTTDFTF</sequence>
<dbReference type="AlphaFoldDB" id="A0A0K0F7G6"/>
<keyword evidence="1" id="KW-1185">Reference proteome</keyword>
<dbReference type="WBParaSite" id="SVE_0476300.1">
    <property type="protein sequence ID" value="SVE_0476300.1"/>
    <property type="gene ID" value="SVE_0476300"/>
</dbReference>
<name>A0A0K0F7G6_STRVS</name>
<reference evidence="2" key="2">
    <citation type="submission" date="2015-08" db="UniProtKB">
        <authorList>
            <consortium name="WormBaseParasite"/>
        </authorList>
    </citation>
    <scope>IDENTIFICATION</scope>
</reference>
<proteinExistence type="predicted"/>
<evidence type="ECO:0000313" key="1">
    <source>
        <dbReference type="Proteomes" id="UP000035680"/>
    </source>
</evidence>
<evidence type="ECO:0000313" key="2">
    <source>
        <dbReference type="WBParaSite" id="SVE_0476300.1"/>
    </source>
</evidence>
<protein>
    <submittedName>
        <fullName evidence="2">Ycf13</fullName>
    </submittedName>
</protein>
<organism evidence="1 2">
    <name type="scientific">Strongyloides venezuelensis</name>
    <name type="common">Threadworm</name>
    <dbReference type="NCBI Taxonomy" id="75913"/>
    <lineage>
        <taxon>Eukaryota</taxon>
        <taxon>Metazoa</taxon>
        <taxon>Ecdysozoa</taxon>
        <taxon>Nematoda</taxon>
        <taxon>Chromadorea</taxon>
        <taxon>Rhabditida</taxon>
        <taxon>Tylenchina</taxon>
        <taxon>Panagrolaimomorpha</taxon>
        <taxon>Strongyloidoidea</taxon>
        <taxon>Strongyloididae</taxon>
        <taxon>Strongyloides</taxon>
    </lineage>
</organism>